<evidence type="ECO:0000313" key="2">
    <source>
        <dbReference type="WBParaSite" id="nRc.2.0.1.t18388-RA"/>
    </source>
</evidence>
<dbReference type="AlphaFoldDB" id="A0A915IX33"/>
<organism evidence="1 2">
    <name type="scientific">Romanomermis culicivorax</name>
    <name type="common">Nematode worm</name>
    <dbReference type="NCBI Taxonomy" id="13658"/>
    <lineage>
        <taxon>Eukaryota</taxon>
        <taxon>Metazoa</taxon>
        <taxon>Ecdysozoa</taxon>
        <taxon>Nematoda</taxon>
        <taxon>Enoplea</taxon>
        <taxon>Dorylaimia</taxon>
        <taxon>Mermithida</taxon>
        <taxon>Mermithoidea</taxon>
        <taxon>Mermithidae</taxon>
        <taxon>Romanomermis</taxon>
    </lineage>
</organism>
<reference evidence="2" key="1">
    <citation type="submission" date="2022-11" db="UniProtKB">
        <authorList>
            <consortium name="WormBaseParasite"/>
        </authorList>
    </citation>
    <scope>IDENTIFICATION</scope>
</reference>
<name>A0A915IX33_ROMCU</name>
<proteinExistence type="predicted"/>
<sequence length="362" mass="40859">MSTVSDQFQAQQLRVQHQIEEQVQPTNMGFAALAEQMQQLISMTMAMAVACNPPTPRPLPVTSRFHSEETCDIYIPNETLHETELALAFGRPPAHVKPEAPFTITLYNKAFSRNADGEDEICCSAPQRRPPPTANPFGFSDYRPHDCYDHPQSRYNLPHMSHPEEDSPVKTIVDKMQPLAIHGAMTFKHLLCFFVGLENEFRYDASNHIKMSALCGLTRHMPRDMIQDMAGYTDAKNFLMFQLAPDCNQMTLKREPMSITPEAGEELAAFLRKVITYVQLLCQDGDKTFRHKQVIDAFLTKMPVFYQLKIREQAKNFTNVLQLANTIAKACSVLNATKAYTRQPSQARKAATDVAAAVQSPF</sequence>
<dbReference type="WBParaSite" id="nRc.2.0.1.t18388-RA">
    <property type="protein sequence ID" value="nRc.2.0.1.t18388-RA"/>
    <property type="gene ID" value="nRc.2.0.1.g18388"/>
</dbReference>
<accession>A0A915IX33</accession>
<protein>
    <submittedName>
        <fullName evidence="2">Uncharacterized protein</fullName>
    </submittedName>
</protein>
<dbReference type="Proteomes" id="UP000887565">
    <property type="component" value="Unplaced"/>
</dbReference>
<keyword evidence="1" id="KW-1185">Reference proteome</keyword>
<evidence type="ECO:0000313" key="1">
    <source>
        <dbReference type="Proteomes" id="UP000887565"/>
    </source>
</evidence>